<dbReference type="PROSITE" id="PS51192">
    <property type="entry name" value="HELICASE_ATP_BIND_1"/>
    <property type="match status" value="1"/>
</dbReference>
<dbReference type="GO" id="GO:0004386">
    <property type="term" value="F:helicase activity"/>
    <property type="evidence" value="ECO:0007669"/>
    <property type="project" value="UniProtKB-KW"/>
</dbReference>
<dbReference type="InterPro" id="IPR027417">
    <property type="entry name" value="P-loop_NTPase"/>
</dbReference>
<dbReference type="InterPro" id="IPR001650">
    <property type="entry name" value="Helicase_C-like"/>
</dbReference>
<dbReference type="EMBL" id="JACJIP010000071">
    <property type="protein sequence ID" value="MBA9088786.1"/>
    <property type="molecule type" value="Genomic_DNA"/>
</dbReference>
<feature type="domain" description="Helicase ATP-binding" evidence="2">
    <location>
        <begin position="1"/>
        <end position="135"/>
    </location>
</feature>
<organism evidence="4 5">
    <name type="scientific">Fontibacillus solani</name>
    <dbReference type="NCBI Taxonomy" id="1572857"/>
    <lineage>
        <taxon>Bacteria</taxon>
        <taxon>Bacillati</taxon>
        <taxon>Bacillota</taxon>
        <taxon>Bacilli</taxon>
        <taxon>Bacillales</taxon>
        <taxon>Paenibacillaceae</taxon>
        <taxon>Fontibacillus</taxon>
    </lineage>
</organism>
<keyword evidence="4" id="KW-0547">Nucleotide-binding</keyword>
<dbReference type="InterPro" id="IPR000330">
    <property type="entry name" value="SNF2_N"/>
</dbReference>
<dbReference type="PANTHER" id="PTHR45629:SF7">
    <property type="entry name" value="DNA EXCISION REPAIR PROTEIN ERCC-6-RELATED"/>
    <property type="match status" value="1"/>
</dbReference>
<dbReference type="GO" id="GO:0005524">
    <property type="term" value="F:ATP binding"/>
    <property type="evidence" value="ECO:0007669"/>
    <property type="project" value="InterPro"/>
</dbReference>
<dbReference type="PROSITE" id="PS51194">
    <property type="entry name" value="HELICASE_CTER"/>
    <property type="match status" value="1"/>
</dbReference>
<keyword evidence="1" id="KW-0378">Hydrolase</keyword>
<dbReference type="GO" id="GO:0016787">
    <property type="term" value="F:hydrolase activity"/>
    <property type="evidence" value="ECO:0007669"/>
    <property type="project" value="UniProtKB-KW"/>
</dbReference>
<keyword evidence="4" id="KW-0067">ATP-binding</keyword>
<dbReference type="Proteomes" id="UP000567067">
    <property type="component" value="Unassembled WGS sequence"/>
</dbReference>
<dbReference type="Pfam" id="PF00271">
    <property type="entry name" value="Helicase_C"/>
    <property type="match status" value="1"/>
</dbReference>
<name>A0A7W3SYW4_9BACL</name>
<dbReference type="PANTHER" id="PTHR45629">
    <property type="entry name" value="SNF2/RAD54 FAMILY MEMBER"/>
    <property type="match status" value="1"/>
</dbReference>
<feature type="domain" description="Helicase C-terminal" evidence="3">
    <location>
        <begin position="250"/>
        <end position="388"/>
    </location>
</feature>
<sequence length="389" mass="44960">MGLGKTFLAGEKHRRLGAEIALVVCQKSKIDDWIEHFETYYEYPVIRFNKQTIDELPPSCVLVINYDSVWRRPELLQLTNFSLILDESSHISNESAKRTKFIMKLQATNVILLSGTPTGGKYEQLWTQANLLGWKISKKLFWKQYIITEKVEDEGGFVRHAVVGYKNVDRLKAKLKQHGAVFLKSSDAGIKLPEQVDIPIKVRNTKDYAKFKRHRIITMDGVELVGDTTLKQMLYLRQLAGMYNPGKMAAMKDLLESTSDRVIVFYNFKQEYEQLRELCQLLDRPISVVNGDLKDMSAFNAHSDSVTLIQYKAGAMGLNLQKANKIVYFTPPLESILFEQSKKRTHRDGQTETCFYYYLKTIGSIEEQIYNVLADRRDFTDYLFEELED</sequence>
<evidence type="ECO:0000313" key="4">
    <source>
        <dbReference type="EMBL" id="MBA9088786.1"/>
    </source>
</evidence>
<dbReference type="InterPro" id="IPR038718">
    <property type="entry name" value="SNF2-like_sf"/>
</dbReference>
<protein>
    <submittedName>
        <fullName evidence="4">SNF2 family DNA or RNA helicase</fullName>
    </submittedName>
</protein>
<evidence type="ECO:0000259" key="3">
    <source>
        <dbReference type="PROSITE" id="PS51194"/>
    </source>
</evidence>
<evidence type="ECO:0000256" key="1">
    <source>
        <dbReference type="ARBA" id="ARBA00022801"/>
    </source>
</evidence>
<dbReference type="SUPFAM" id="SSF52540">
    <property type="entry name" value="P-loop containing nucleoside triphosphate hydrolases"/>
    <property type="match status" value="2"/>
</dbReference>
<dbReference type="InterPro" id="IPR049730">
    <property type="entry name" value="SNF2/RAD54-like_C"/>
</dbReference>
<dbReference type="InterPro" id="IPR050496">
    <property type="entry name" value="SNF2_RAD54_helicase_repair"/>
</dbReference>
<keyword evidence="4" id="KW-0347">Helicase</keyword>
<dbReference type="CDD" id="cd18793">
    <property type="entry name" value="SF2_C_SNF"/>
    <property type="match status" value="1"/>
</dbReference>
<dbReference type="AlphaFoldDB" id="A0A7W3SYW4"/>
<evidence type="ECO:0000259" key="2">
    <source>
        <dbReference type="PROSITE" id="PS51192"/>
    </source>
</evidence>
<dbReference type="Pfam" id="PF00176">
    <property type="entry name" value="SNF2-rel_dom"/>
    <property type="match status" value="1"/>
</dbReference>
<reference evidence="4 5" key="1">
    <citation type="submission" date="2020-08" db="EMBL/GenBank/DDBJ databases">
        <title>Genomic Encyclopedia of Type Strains, Phase III (KMG-III): the genomes of soil and plant-associated and newly described type strains.</title>
        <authorList>
            <person name="Whitman W."/>
        </authorList>
    </citation>
    <scope>NUCLEOTIDE SEQUENCE [LARGE SCALE GENOMIC DNA]</scope>
    <source>
        <strain evidence="4 5">CECT 8693</strain>
    </source>
</reference>
<dbReference type="Gene3D" id="3.40.50.300">
    <property type="entry name" value="P-loop containing nucleotide triphosphate hydrolases"/>
    <property type="match status" value="1"/>
</dbReference>
<proteinExistence type="predicted"/>
<dbReference type="RefSeq" id="WP_246335034.1">
    <property type="nucleotide sequence ID" value="NZ_JACJIP010000071.1"/>
</dbReference>
<dbReference type="Gene3D" id="3.40.50.10810">
    <property type="entry name" value="Tandem AAA-ATPase domain"/>
    <property type="match status" value="1"/>
</dbReference>
<evidence type="ECO:0000313" key="5">
    <source>
        <dbReference type="Proteomes" id="UP000567067"/>
    </source>
</evidence>
<dbReference type="InterPro" id="IPR014001">
    <property type="entry name" value="Helicase_ATP-bd"/>
</dbReference>
<accession>A0A7W3SYW4</accession>
<comment type="caution">
    <text evidence="4">The sequence shown here is derived from an EMBL/GenBank/DDBJ whole genome shotgun (WGS) entry which is preliminary data.</text>
</comment>
<keyword evidence="5" id="KW-1185">Reference proteome</keyword>
<gene>
    <name evidence="4" type="ORF">FHR92_005319</name>
</gene>